<evidence type="ECO:0000256" key="1">
    <source>
        <dbReference type="ARBA" id="ARBA00022628"/>
    </source>
</evidence>
<dbReference type="PANTHER" id="PTHR39330:SF1">
    <property type="entry name" value="ETHANOLAMINE AMMONIA-LYASE SMALL SUBUNIT"/>
    <property type="match status" value="1"/>
</dbReference>
<feature type="binding site" evidence="5">
    <location>
        <position position="227"/>
    </location>
    <ligand>
        <name>adenosylcob(III)alamin</name>
        <dbReference type="ChEBI" id="CHEBI:18408"/>
    </ligand>
</feature>
<dbReference type="Gene3D" id="1.10.30.40">
    <property type="entry name" value="Ethanolamine ammonia-lyase light chain (EutC), N-terminal domain"/>
    <property type="match status" value="1"/>
</dbReference>
<dbReference type="Pfam" id="PF05985">
    <property type="entry name" value="EutC"/>
    <property type="match status" value="1"/>
</dbReference>
<dbReference type="EMBL" id="JBBUTI010000012">
    <property type="protein sequence ID" value="MEK8047910.1"/>
    <property type="molecule type" value="Genomic_DNA"/>
</dbReference>
<dbReference type="HAMAP" id="MF_00601">
    <property type="entry name" value="EutC"/>
    <property type="match status" value="1"/>
</dbReference>
<dbReference type="NCBIfam" id="NF003971">
    <property type="entry name" value="PRK05465.1"/>
    <property type="match status" value="1"/>
</dbReference>
<dbReference type="InterPro" id="IPR042251">
    <property type="entry name" value="EutC_C"/>
</dbReference>
<name>A0ABU9CC91_9BURK</name>
<comment type="similarity">
    <text evidence="5">Belongs to the EutC family.</text>
</comment>
<keyword evidence="1 5" id="KW-0846">Cobalamin</keyword>
<sequence length="289" mass="30604">MSDQHRPTVTPNPWSVLRAHTPARIGLGRAGVSLPTAQMLEFQLAHAQARDAVHMPLDTVVLTEALQAQGHSTLALHSAAADRATYLQRPDLGRRLDKPSRELLLGQASCVATEAGQGDATAPGWRHDIAFVVVDGLSALAVQRHAAPVLQAVMARLAQSPAPWRVAPVSIVRQGRVAVGDDVGGLLGASIVVVLIGERPGLSSPDSLGIYLTWAPQPGRSDAERNCISNVRPEGLGFEAAAHRLGFLLDEARARRLTGVALKDESTPWGDEARLTGTAPTFALTGPDR</sequence>
<dbReference type="EC" id="4.3.1.7" evidence="5"/>
<reference evidence="6 7" key="1">
    <citation type="submission" date="2024-04" db="EMBL/GenBank/DDBJ databases">
        <title>Novel species of the genus Ideonella isolated from streams.</title>
        <authorList>
            <person name="Lu H."/>
        </authorList>
    </citation>
    <scope>NUCLEOTIDE SEQUENCE [LARGE SCALE GENOMIC DNA]</scope>
    <source>
        <strain evidence="6 7">LYT19W</strain>
    </source>
</reference>
<dbReference type="PIRSF" id="PIRSF018982">
    <property type="entry name" value="EutC"/>
    <property type="match status" value="1"/>
</dbReference>
<comment type="cofactor">
    <cofactor evidence="5">
        <name>adenosylcob(III)alamin</name>
        <dbReference type="ChEBI" id="CHEBI:18408"/>
    </cofactor>
    <text evidence="5">Binds between the large and small subunits.</text>
</comment>
<keyword evidence="2 5" id="KW-0456">Lyase</keyword>
<evidence type="ECO:0000313" key="7">
    <source>
        <dbReference type="Proteomes" id="UP001379945"/>
    </source>
</evidence>
<gene>
    <name evidence="5 6" type="primary">eutC</name>
    <name evidence="6" type="ORF">AACH00_16240</name>
</gene>
<dbReference type="InterPro" id="IPR042255">
    <property type="entry name" value="EutC_N"/>
</dbReference>
<protein>
    <recommendedName>
        <fullName evidence="5">Ethanolamine ammonia-lyase small subunit</fullName>
        <shortName evidence="5">EAL small subunit</shortName>
        <ecNumber evidence="5">4.3.1.7</ecNumber>
    </recommendedName>
</protein>
<feature type="binding site" evidence="5">
    <location>
        <position position="177"/>
    </location>
    <ligand>
        <name>adenosylcob(III)alamin</name>
        <dbReference type="ChEBI" id="CHEBI:18408"/>
    </ligand>
</feature>
<accession>A0ABU9CC91</accession>
<evidence type="ECO:0000256" key="5">
    <source>
        <dbReference type="HAMAP-Rule" id="MF_00601"/>
    </source>
</evidence>
<dbReference type="PANTHER" id="PTHR39330">
    <property type="entry name" value="ETHANOLAMINE AMMONIA-LYASE LIGHT CHAIN"/>
    <property type="match status" value="1"/>
</dbReference>
<dbReference type="Proteomes" id="UP001379945">
    <property type="component" value="Unassembled WGS sequence"/>
</dbReference>
<evidence type="ECO:0000256" key="3">
    <source>
        <dbReference type="ARBA" id="ARBA00023285"/>
    </source>
</evidence>
<keyword evidence="7" id="KW-1185">Reference proteome</keyword>
<comment type="subcellular location">
    <subcellularLocation>
        <location evidence="5">Bacterial microcompartment</location>
    </subcellularLocation>
</comment>
<keyword evidence="4 5" id="KW-1283">Bacterial microcompartment</keyword>
<keyword evidence="3 5" id="KW-0170">Cobalt</keyword>
<organism evidence="6 7">
    <name type="scientific">Ideonella margarita</name>
    <dbReference type="NCBI Taxonomy" id="2984191"/>
    <lineage>
        <taxon>Bacteria</taxon>
        <taxon>Pseudomonadati</taxon>
        <taxon>Pseudomonadota</taxon>
        <taxon>Betaproteobacteria</taxon>
        <taxon>Burkholderiales</taxon>
        <taxon>Sphaerotilaceae</taxon>
        <taxon>Ideonella</taxon>
    </lineage>
</organism>
<comment type="pathway">
    <text evidence="5">Amine and polyamine degradation; ethanolamine degradation.</text>
</comment>
<evidence type="ECO:0000313" key="6">
    <source>
        <dbReference type="EMBL" id="MEK8047910.1"/>
    </source>
</evidence>
<dbReference type="RefSeq" id="WP_341400221.1">
    <property type="nucleotide sequence ID" value="NZ_JBBUTI010000012.1"/>
</dbReference>
<dbReference type="InterPro" id="IPR009246">
    <property type="entry name" value="EutC"/>
</dbReference>
<dbReference type="Gene3D" id="3.40.50.11240">
    <property type="entry name" value="Ethanolamine ammonia-lyase light chain (EutC)"/>
    <property type="match status" value="1"/>
</dbReference>
<comment type="catalytic activity">
    <reaction evidence="5">
        <text>ethanolamine = acetaldehyde + NH4(+)</text>
        <dbReference type="Rhea" id="RHEA:15313"/>
        <dbReference type="ChEBI" id="CHEBI:15343"/>
        <dbReference type="ChEBI" id="CHEBI:28938"/>
        <dbReference type="ChEBI" id="CHEBI:57603"/>
        <dbReference type="EC" id="4.3.1.7"/>
    </reaction>
</comment>
<evidence type="ECO:0000256" key="4">
    <source>
        <dbReference type="ARBA" id="ARBA00024446"/>
    </source>
</evidence>
<proteinExistence type="inferred from homology"/>
<evidence type="ECO:0000256" key="2">
    <source>
        <dbReference type="ARBA" id="ARBA00023239"/>
    </source>
</evidence>
<feature type="binding site" evidence="5">
    <location>
        <position position="198"/>
    </location>
    <ligand>
        <name>adenosylcob(III)alamin</name>
        <dbReference type="ChEBI" id="CHEBI:18408"/>
    </ligand>
</feature>
<comment type="caution">
    <text evidence="6">The sequence shown here is derived from an EMBL/GenBank/DDBJ whole genome shotgun (WGS) entry which is preliminary data.</text>
</comment>
<comment type="subunit">
    <text evidence="5">The basic unit is a heterodimer which dimerizes to form tetramers. The heterotetramers trimerize; 6 large subunits form a core ring with 6 small subunits projecting outwards.</text>
</comment>
<dbReference type="GO" id="GO:0008851">
    <property type="term" value="F:ethanolamine ammonia-lyase activity"/>
    <property type="evidence" value="ECO:0007669"/>
    <property type="project" value="UniProtKB-EC"/>
</dbReference>
<comment type="function">
    <text evidence="5">Catalyzes the deamination of various vicinal amino-alcohols to oxo compounds. Allows this organism to utilize ethanolamine as the sole source of nitrogen and carbon in the presence of external vitamin B12.</text>
</comment>